<evidence type="ECO:0000256" key="1">
    <source>
        <dbReference type="ARBA" id="ARBA00000085"/>
    </source>
</evidence>
<dbReference type="GO" id="GO:0005886">
    <property type="term" value="C:plasma membrane"/>
    <property type="evidence" value="ECO:0007669"/>
    <property type="project" value="UniProtKB-SubCell"/>
</dbReference>
<proteinExistence type="predicted"/>
<dbReference type="PROSITE" id="PS50109">
    <property type="entry name" value="HIS_KIN"/>
    <property type="match status" value="1"/>
</dbReference>
<dbReference type="CDD" id="cd06225">
    <property type="entry name" value="HAMP"/>
    <property type="match status" value="1"/>
</dbReference>
<comment type="subcellular location">
    <subcellularLocation>
        <location evidence="2">Cell membrane</location>
        <topology evidence="2">Multi-pass membrane protein</topology>
    </subcellularLocation>
</comment>
<dbReference type="SMART" id="SM00387">
    <property type="entry name" value="HATPase_c"/>
    <property type="match status" value="1"/>
</dbReference>
<dbReference type="InterPro" id="IPR036097">
    <property type="entry name" value="HisK_dim/P_sf"/>
</dbReference>
<dbReference type="InterPro" id="IPR005467">
    <property type="entry name" value="His_kinase_dom"/>
</dbReference>
<dbReference type="Pfam" id="PF02518">
    <property type="entry name" value="HATPase_c"/>
    <property type="match status" value="1"/>
</dbReference>
<dbReference type="GO" id="GO:0016036">
    <property type="term" value="P:cellular response to phosphate starvation"/>
    <property type="evidence" value="ECO:0007669"/>
    <property type="project" value="TreeGrafter"/>
</dbReference>
<keyword evidence="16" id="KW-1185">Reference proteome</keyword>
<dbReference type="SUPFAM" id="SSF158472">
    <property type="entry name" value="HAMP domain-like"/>
    <property type="match status" value="1"/>
</dbReference>
<dbReference type="PANTHER" id="PTHR45453">
    <property type="entry name" value="PHOSPHATE REGULON SENSOR PROTEIN PHOR"/>
    <property type="match status" value="1"/>
</dbReference>
<feature type="transmembrane region" description="Helical" evidence="12">
    <location>
        <begin position="12"/>
        <end position="33"/>
    </location>
</feature>
<evidence type="ECO:0000256" key="5">
    <source>
        <dbReference type="ARBA" id="ARBA00022553"/>
    </source>
</evidence>
<evidence type="ECO:0000259" key="14">
    <source>
        <dbReference type="PROSITE" id="PS50885"/>
    </source>
</evidence>
<dbReference type="SMART" id="SM00304">
    <property type="entry name" value="HAMP"/>
    <property type="match status" value="1"/>
</dbReference>
<evidence type="ECO:0000256" key="6">
    <source>
        <dbReference type="ARBA" id="ARBA00022679"/>
    </source>
</evidence>
<keyword evidence="9" id="KW-0067">ATP-binding</keyword>
<feature type="domain" description="HAMP" evidence="14">
    <location>
        <begin position="183"/>
        <end position="236"/>
    </location>
</feature>
<dbReference type="CDD" id="cd00082">
    <property type="entry name" value="HisKA"/>
    <property type="match status" value="1"/>
</dbReference>
<dbReference type="InterPro" id="IPR003661">
    <property type="entry name" value="HisK_dim/P_dom"/>
</dbReference>
<evidence type="ECO:0000256" key="9">
    <source>
        <dbReference type="ARBA" id="ARBA00022840"/>
    </source>
</evidence>
<keyword evidence="4" id="KW-1003">Cell membrane</keyword>
<dbReference type="OrthoDB" id="9813151at2"/>
<evidence type="ECO:0000313" key="16">
    <source>
        <dbReference type="Proteomes" id="UP000029453"/>
    </source>
</evidence>
<dbReference type="CDD" id="cd00075">
    <property type="entry name" value="HATPase"/>
    <property type="match status" value="1"/>
</dbReference>
<keyword evidence="6" id="KW-0808">Transferase</keyword>
<evidence type="ECO:0000256" key="10">
    <source>
        <dbReference type="ARBA" id="ARBA00023012"/>
    </source>
</evidence>
<dbReference type="Pfam" id="PF00512">
    <property type="entry name" value="HisKA"/>
    <property type="match status" value="1"/>
</dbReference>
<organism evidence="15 16">
    <name type="scientific">Paenibacillus popilliae ATCC 14706</name>
    <dbReference type="NCBI Taxonomy" id="1212764"/>
    <lineage>
        <taxon>Bacteria</taxon>
        <taxon>Bacillati</taxon>
        <taxon>Bacillota</taxon>
        <taxon>Bacilli</taxon>
        <taxon>Bacillales</taxon>
        <taxon>Paenibacillaceae</taxon>
        <taxon>Paenibacillus</taxon>
    </lineage>
</organism>
<dbReference type="InterPro" id="IPR003660">
    <property type="entry name" value="HAMP_dom"/>
</dbReference>
<dbReference type="RefSeq" id="WP_006286944.1">
    <property type="nucleotide sequence ID" value="NZ_BALG01000186.1"/>
</dbReference>
<dbReference type="Gene3D" id="6.10.340.10">
    <property type="match status" value="1"/>
</dbReference>
<keyword evidence="7" id="KW-0547">Nucleotide-binding</keyword>
<dbReference type="InterPro" id="IPR004358">
    <property type="entry name" value="Sig_transdc_His_kin-like_C"/>
</dbReference>
<dbReference type="GO" id="GO:0005524">
    <property type="term" value="F:ATP binding"/>
    <property type="evidence" value="ECO:0007669"/>
    <property type="project" value="UniProtKB-KW"/>
</dbReference>
<evidence type="ECO:0000256" key="2">
    <source>
        <dbReference type="ARBA" id="ARBA00004651"/>
    </source>
</evidence>
<evidence type="ECO:0000256" key="4">
    <source>
        <dbReference type="ARBA" id="ARBA00022475"/>
    </source>
</evidence>
<dbReference type="EMBL" id="BALG01000186">
    <property type="protein sequence ID" value="GAC43322.1"/>
    <property type="molecule type" value="Genomic_DNA"/>
</dbReference>
<dbReference type="Gene3D" id="1.10.287.130">
    <property type="match status" value="1"/>
</dbReference>
<comment type="caution">
    <text evidence="15">The sequence shown here is derived from an EMBL/GenBank/DDBJ whole genome shotgun (WGS) entry which is preliminary data.</text>
</comment>
<gene>
    <name evidence="15" type="ORF">PPOP_2689</name>
</gene>
<dbReference type="AlphaFoldDB" id="M9LBP2"/>
<dbReference type="GO" id="GO:0000155">
    <property type="term" value="F:phosphorelay sensor kinase activity"/>
    <property type="evidence" value="ECO:0007669"/>
    <property type="project" value="InterPro"/>
</dbReference>
<evidence type="ECO:0000256" key="8">
    <source>
        <dbReference type="ARBA" id="ARBA00022777"/>
    </source>
</evidence>
<evidence type="ECO:0000256" key="7">
    <source>
        <dbReference type="ARBA" id="ARBA00022741"/>
    </source>
</evidence>
<feature type="domain" description="Histidine kinase" evidence="13">
    <location>
        <begin position="244"/>
        <end position="455"/>
    </location>
</feature>
<keyword evidence="12" id="KW-1133">Transmembrane helix</keyword>
<keyword evidence="5" id="KW-0597">Phosphoprotein</keyword>
<keyword evidence="11 12" id="KW-0472">Membrane</keyword>
<keyword evidence="10" id="KW-0902">Two-component regulatory system</keyword>
<evidence type="ECO:0000313" key="15">
    <source>
        <dbReference type="EMBL" id="GAC43322.1"/>
    </source>
</evidence>
<dbReference type="EC" id="2.7.13.3" evidence="3"/>
<dbReference type="SMART" id="SM00388">
    <property type="entry name" value="HisKA"/>
    <property type="match status" value="1"/>
</dbReference>
<dbReference type="InterPro" id="IPR050351">
    <property type="entry name" value="BphY/WalK/GraS-like"/>
</dbReference>
<comment type="catalytic activity">
    <reaction evidence="1">
        <text>ATP + protein L-histidine = ADP + protein N-phospho-L-histidine.</text>
        <dbReference type="EC" id="2.7.13.3"/>
    </reaction>
</comment>
<dbReference type="PROSITE" id="PS50885">
    <property type="entry name" value="HAMP"/>
    <property type="match status" value="1"/>
</dbReference>
<dbReference type="Proteomes" id="UP000029453">
    <property type="component" value="Unassembled WGS sequence"/>
</dbReference>
<dbReference type="SUPFAM" id="SSF55874">
    <property type="entry name" value="ATPase domain of HSP90 chaperone/DNA topoisomerase II/histidine kinase"/>
    <property type="match status" value="1"/>
</dbReference>
<dbReference type="PANTHER" id="PTHR45453:SF1">
    <property type="entry name" value="PHOSPHATE REGULON SENSOR PROTEIN PHOR"/>
    <property type="match status" value="1"/>
</dbReference>
<evidence type="ECO:0000256" key="11">
    <source>
        <dbReference type="ARBA" id="ARBA00023136"/>
    </source>
</evidence>
<dbReference type="InterPro" id="IPR003594">
    <property type="entry name" value="HATPase_dom"/>
</dbReference>
<accession>M9LBP2</accession>
<dbReference type="Gene3D" id="3.30.565.10">
    <property type="entry name" value="Histidine kinase-like ATPase, C-terminal domain"/>
    <property type="match status" value="1"/>
</dbReference>
<protein>
    <recommendedName>
        <fullName evidence="3">histidine kinase</fullName>
        <ecNumber evidence="3">2.7.13.3</ecNumber>
    </recommendedName>
</protein>
<dbReference type="PRINTS" id="PR00344">
    <property type="entry name" value="BCTRLSENSOR"/>
</dbReference>
<feature type="transmembrane region" description="Helical" evidence="12">
    <location>
        <begin position="162"/>
        <end position="185"/>
    </location>
</feature>
<sequence>MNKGGLRKKLLLSHIGVALTSLLTITLLVYLVMTFAFGQYMKNQRQAEADTLRKDLEASYNAEASGWTMGSLMQISHQAMLRNYTVKIYDARNQLIWDTSNMGMMMHPSPGSTNTGYGNESDTIFSLSMMKNGQKIGRLEIQGIESAFASQNQEFLRLFDSLLWGALLVVIVGVSLFSVFMANSLSRPLIRIKQIATRMRTGDLSSRVTLANPKTEIDEVGLALNHLADALEQQDKLRKNLTADIAHELRTPLATIQSHIEAFQDGVWQATPDKLEVCHEQVIRLVKLIHDLEKLTAVENPMLQLQKTQVCLNEVIRDSVTTITGQFDRTNVSIEIQQQQDVFLSGDYVRLVQVFVNLLNNAYKYTNEGGICVVISEEPSYAKVTITDTGTGIDQEELPFIFERFYRGEKSRNRKTGGAGIGLAIVKAIVEAHGGSIAVKSEVGQGSQFSVRLPI</sequence>
<dbReference type="Pfam" id="PF00672">
    <property type="entry name" value="HAMP"/>
    <property type="match status" value="1"/>
</dbReference>
<evidence type="ECO:0000256" key="12">
    <source>
        <dbReference type="SAM" id="Phobius"/>
    </source>
</evidence>
<dbReference type="GO" id="GO:0004721">
    <property type="term" value="F:phosphoprotein phosphatase activity"/>
    <property type="evidence" value="ECO:0007669"/>
    <property type="project" value="TreeGrafter"/>
</dbReference>
<evidence type="ECO:0000256" key="3">
    <source>
        <dbReference type="ARBA" id="ARBA00012438"/>
    </source>
</evidence>
<reference evidence="15 16" key="1">
    <citation type="submission" date="2012-10" db="EMBL/GenBank/DDBJ databases">
        <title>Draft Genome Sequence of Paenibacillus popilliae ATCC 14706T.</title>
        <authorList>
            <person name="Iiyama K."/>
            <person name="Mori K."/>
            <person name="Mon H."/>
            <person name="Chieda Y."/>
            <person name="Lee J.M."/>
            <person name="Kusakabe T."/>
            <person name="Tashiro K."/>
            <person name="Asano S."/>
            <person name="Yasunaga-Aoki C."/>
            <person name="Shimizu S."/>
        </authorList>
    </citation>
    <scope>NUCLEOTIDE SEQUENCE [LARGE SCALE GENOMIC DNA]</scope>
    <source>
        <strain evidence="15 16">ATCC 14706</strain>
    </source>
</reference>
<keyword evidence="12" id="KW-0812">Transmembrane</keyword>
<dbReference type="FunFam" id="3.30.565.10:FF:000023">
    <property type="entry name" value="PAS domain-containing sensor histidine kinase"/>
    <property type="match status" value="1"/>
</dbReference>
<evidence type="ECO:0000259" key="13">
    <source>
        <dbReference type="PROSITE" id="PS50109"/>
    </source>
</evidence>
<keyword evidence="8 15" id="KW-0418">Kinase</keyword>
<dbReference type="InterPro" id="IPR036890">
    <property type="entry name" value="HATPase_C_sf"/>
</dbReference>
<dbReference type="SUPFAM" id="SSF47384">
    <property type="entry name" value="Homodimeric domain of signal transducing histidine kinase"/>
    <property type="match status" value="1"/>
</dbReference>
<name>M9LBP2_PAEPP</name>